<protein>
    <submittedName>
        <fullName evidence="10">BCCT family transporter</fullName>
    </submittedName>
</protein>
<feature type="region of interest" description="Disordered" evidence="8">
    <location>
        <begin position="617"/>
        <end position="646"/>
    </location>
</feature>
<name>A0ABV5V4Y1_9MICO</name>
<feature type="transmembrane region" description="Helical" evidence="9">
    <location>
        <begin position="237"/>
        <end position="255"/>
    </location>
</feature>
<evidence type="ECO:0000256" key="3">
    <source>
        <dbReference type="ARBA" id="ARBA00022448"/>
    </source>
</evidence>
<dbReference type="Pfam" id="PF02028">
    <property type="entry name" value="BCCT"/>
    <property type="match status" value="1"/>
</dbReference>
<feature type="transmembrane region" description="Helical" evidence="9">
    <location>
        <begin position="452"/>
        <end position="470"/>
    </location>
</feature>
<evidence type="ECO:0000256" key="8">
    <source>
        <dbReference type="SAM" id="MobiDB-lite"/>
    </source>
</evidence>
<keyword evidence="7 9" id="KW-0472">Membrane</keyword>
<organism evidence="10 11">
    <name type="scientific">Ornithinimicrobium kibberense</name>
    <dbReference type="NCBI Taxonomy" id="282060"/>
    <lineage>
        <taxon>Bacteria</taxon>
        <taxon>Bacillati</taxon>
        <taxon>Actinomycetota</taxon>
        <taxon>Actinomycetes</taxon>
        <taxon>Micrococcales</taxon>
        <taxon>Ornithinimicrobiaceae</taxon>
        <taxon>Ornithinimicrobium</taxon>
    </lineage>
</organism>
<comment type="subcellular location">
    <subcellularLocation>
        <location evidence="1">Cell membrane</location>
        <topology evidence="1">Multi-pass membrane protein</topology>
    </subcellularLocation>
</comment>
<feature type="transmembrane region" description="Helical" evidence="9">
    <location>
        <begin position="408"/>
        <end position="431"/>
    </location>
</feature>
<keyword evidence="4" id="KW-1003">Cell membrane</keyword>
<evidence type="ECO:0000256" key="2">
    <source>
        <dbReference type="ARBA" id="ARBA00005658"/>
    </source>
</evidence>
<keyword evidence="5 9" id="KW-0812">Transmembrane</keyword>
<feature type="transmembrane region" description="Helical" evidence="9">
    <location>
        <begin position="198"/>
        <end position="217"/>
    </location>
</feature>
<evidence type="ECO:0000256" key="6">
    <source>
        <dbReference type="ARBA" id="ARBA00022989"/>
    </source>
</evidence>
<gene>
    <name evidence="10" type="ORF">ACFFN0_12555</name>
</gene>
<feature type="transmembrane region" description="Helical" evidence="9">
    <location>
        <begin position="322"/>
        <end position="340"/>
    </location>
</feature>
<evidence type="ECO:0000256" key="1">
    <source>
        <dbReference type="ARBA" id="ARBA00004651"/>
    </source>
</evidence>
<dbReference type="Proteomes" id="UP001589613">
    <property type="component" value="Unassembled WGS sequence"/>
</dbReference>
<dbReference type="NCBIfam" id="TIGR00842">
    <property type="entry name" value="bcct"/>
    <property type="match status" value="1"/>
</dbReference>
<proteinExistence type="inferred from homology"/>
<feature type="transmembrane region" description="Helical" evidence="9">
    <location>
        <begin position="267"/>
        <end position="287"/>
    </location>
</feature>
<keyword evidence="6 9" id="KW-1133">Transmembrane helix</keyword>
<feature type="transmembrane region" description="Helical" evidence="9">
    <location>
        <begin position="352"/>
        <end position="375"/>
    </location>
</feature>
<evidence type="ECO:0000256" key="4">
    <source>
        <dbReference type="ARBA" id="ARBA00022475"/>
    </source>
</evidence>
<dbReference type="InterPro" id="IPR000060">
    <property type="entry name" value="BCCT_transptr"/>
</dbReference>
<feature type="transmembrane region" description="Helical" evidence="9">
    <location>
        <begin position="476"/>
        <end position="494"/>
    </location>
</feature>
<dbReference type="EMBL" id="JBHMAX010000023">
    <property type="protein sequence ID" value="MFB9732873.1"/>
    <property type="molecule type" value="Genomic_DNA"/>
</dbReference>
<feature type="transmembrane region" description="Helical" evidence="9">
    <location>
        <begin position="16"/>
        <end position="35"/>
    </location>
</feature>
<evidence type="ECO:0000313" key="10">
    <source>
        <dbReference type="EMBL" id="MFB9732873.1"/>
    </source>
</evidence>
<comment type="similarity">
    <text evidence="2">Belongs to the BCCT transporter (TC 2.A.15) family.</text>
</comment>
<reference evidence="10 11" key="1">
    <citation type="submission" date="2024-09" db="EMBL/GenBank/DDBJ databases">
        <authorList>
            <person name="Sun Q."/>
            <person name="Mori K."/>
        </authorList>
    </citation>
    <scope>NUCLEOTIDE SEQUENCE [LARGE SCALE GENOMIC DNA]</scope>
    <source>
        <strain evidence="10 11">JCM 12763</strain>
    </source>
</reference>
<dbReference type="RefSeq" id="WP_238330404.1">
    <property type="nucleotide sequence ID" value="NZ_JBHMAX010000023.1"/>
</dbReference>
<comment type="caution">
    <text evidence="10">The sequence shown here is derived from an EMBL/GenBank/DDBJ whole genome shotgun (WGS) entry which is preliminary data.</text>
</comment>
<keyword evidence="3" id="KW-0813">Transport</keyword>
<evidence type="ECO:0000313" key="11">
    <source>
        <dbReference type="Proteomes" id="UP001589613"/>
    </source>
</evidence>
<dbReference type="PANTHER" id="PTHR30047">
    <property type="entry name" value="HIGH-AFFINITY CHOLINE TRANSPORT PROTEIN-RELATED"/>
    <property type="match status" value="1"/>
</dbReference>
<dbReference type="PANTHER" id="PTHR30047:SF7">
    <property type="entry name" value="HIGH-AFFINITY CHOLINE TRANSPORT PROTEIN"/>
    <property type="match status" value="1"/>
</dbReference>
<feature type="transmembrane region" description="Helical" evidence="9">
    <location>
        <begin position="55"/>
        <end position="73"/>
    </location>
</feature>
<sequence>MLTRLHDALRLRTSPVVFFGSAGLIVLFVLATLLLTEQMDALFAGGSAWLITNLGWFYVLGVTVFLLFLLYLAMSRFGQVRLGADDESPGHSNLSWFAMLFAAGIGTILMFWAVAEPVNHFANPPRQGVEPASMEAATEAMGFTLYHFGLHTWTIFTLPALAFGYFMYKRNLPPRVSSMFQPLLGEGIHGPVGRATDILAIVGTLFGVAVSIGLGTMQINSGLARLFGVSESALSQILIITAVSIVASVSVALGLDKGIKRLSNTNILIAVGLLVFILLTGPTVMMLKGMVESAGTYLSMLPQLAFWNDTLADTGWQSGWTVFYWAWTITWSPFVGIFIARISRGRTIRQFVFGVLAFPTLFSVVWFGIFGMGVFDIELNGDGGLVEAVVDEGDIPGAMFEFLANFPLASITSAVGVLVVVLFFITSIDSAALVMDTMGSGHEEESPVHQRVFWVVAIGVIAAVLLTATGTRGLTALQNTAILIGLPFFVFGYLQIYSLLRALREDAGEVGVLTTRRWRKVLPPEEFQRRSEEGTLEDVVVVAPDYVHGTEPENAPEIAHPEQPDYVVEYHGTLGEDAELHVDEAQTVVSEGGTVVSEGGTVVATDGATVVAAEGTEVVPADEDPAVPGLDDTDVMPPREGAGEPR</sequence>
<accession>A0ABV5V4Y1</accession>
<evidence type="ECO:0000256" key="7">
    <source>
        <dbReference type="ARBA" id="ARBA00023136"/>
    </source>
</evidence>
<evidence type="ECO:0000256" key="5">
    <source>
        <dbReference type="ARBA" id="ARBA00022692"/>
    </source>
</evidence>
<evidence type="ECO:0000256" key="9">
    <source>
        <dbReference type="SAM" id="Phobius"/>
    </source>
</evidence>
<feature type="transmembrane region" description="Helical" evidence="9">
    <location>
        <begin position="94"/>
        <end position="115"/>
    </location>
</feature>
<keyword evidence="11" id="KW-1185">Reference proteome</keyword>
<feature type="transmembrane region" description="Helical" evidence="9">
    <location>
        <begin position="150"/>
        <end position="168"/>
    </location>
</feature>